<comment type="caution">
    <text evidence="1">The sequence shown here is derived from an EMBL/GenBank/DDBJ whole genome shotgun (WGS) entry which is preliminary data.</text>
</comment>
<evidence type="ECO:0000313" key="2">
    <source>
        <dbReference type="Proteomes" id="UP000663874"/>
    </source>
</evidence>
<reference evidence="1" key="1">
    <citation type="submission" date="2021-02" db="EMBL/GenBank/DDBJ databases">
        <authorList>
            <person name="Nowell W R."/>
        </authorList>
    </citation>
    <scope>NUCLEOTIDE SEQUENCE</scope>
</reference>
<dbReference type="EMBL" id="CAJOBE010001796">
    <property type="protein sequence ID" value="CAF3775328.1"/>
    <property type="molecule type" value="Genomic_DNA"/>
</dbReference>
<dbReference type="Proteomes" id="UP000663874">
    <property type="component" value="Unassembled WGS sequence"/>
</dbReference>
<name>A0A818ZW51_9BILA</name>
<sequence>MTMFHDIWQTMVLEEGTIQEQYDSIELCLSEQTKQNFYKHLQDTNTYEQWRTNIHRELEEDLQRQVQQVLDETERQERLAKLRRQYLRAGKRLPSQKIETNAQHNDPWSEIDRRNQRVLHPLNAKESYGTQNHLPPFDYQRNKLSSNSFNLESYTNLCHRRRSLSNRNDEHLLDDSVFDLRNLHGKRAPIISINKDSSFLYGNSILKSNKADILNKLDQRTINGENTTPYVNKYGIIISEDGPFWPHDFRILHPTPKLLSRELTPKEFYITATNSLLPSKLKKNSNKRRKEEQQRN</sequence>
<evidence type="ECO:0000313" key="1">
    <source>
        <dbReference type="EMBL" id="CAF3775328.1"/>
    </source>
</evidence>
<gene>
    <name evidence="1" type="ORF">FNK824_LOCUS13602</name>
</gene>
<organism evidence="1 2">
    <name type="scientific">Rotaria sordida</name>
    <dbReference type="NCBI Taxonomy" id="392033"/>
    <lineage>
        <taxon>Eukaryota</taxon>
        <taxon>Metazoa</taxon>
        <taxon>Spiralia</taxon>
        <taxon>Gnathifera</taxon>
        <taxon>Rotifera</taxon>
        <taxon>Eurotatoria</taxon>
        <taxon>Bdelloidea</taxon>
        <taxon>Philodinida</taxon>
        <taxon>Philodinidae</taxon>
        <taxon>Rotaria</taxon>
    </lineage>
</organism>
<protein>
    <submittedName>
        <fullName evidence="1">Uncharacterized protein</fullName>
    </submittedName>
</protein>
<dbReference type="AlphaFoldDB" id="A0A818ZW51"/>
<proteinExistence type="predicted"/>
<accession>A0A818ZW51</accession>